<dbReference type="EMBL" id="JAVDWQ010000003">
    <property type="protein sequence ID" value="MDR7209286.1"/>
    <property type="molecule type" value="Genomic_DNA"/>
</dbReference>
<evidence type="ECO:0000313" key="1">
    <source>
        <dbReference type="EMBL" id="MDR7209286.1"/>
    </source>
</evidence>
<proteinExistence type="predicted"/>
<dbReference type="Proteomes" id="UP001269081">
    <property type="component" value="Unassembled WGS sequence"/>
</dbReference>
<protein>
    <submittedName>
        <fullName evidence="1">Uncharacterized protein</fullName>
    </submittedName>
</protein>
<evidence type="ECO:0000313" key="2">
    <source>
        <dbReference type="Proteomes" id="UP001269081"/>
    </source>
</evidence>
<reference evidence="1 2" key="1">
    <citation type="submission" date="2023-07" db="EMBL/GenBank/DDBJ databases">
        <title>Sorghum-associated microbial communities from plants grown in Nebraska, USA.</title>
        <authorList>
            <person name="Schachtman D."/>
        </authorList>
    </citation>
    <scope>NUCLEOTIDE SEQUENCE [LARGE SCALE GENOMIC DNA]</scope>
    <source>
        <strain evidence="1 2">4129</strain>
    </source>
</reference>
<organism evidence="1 2">
    <name type="scientific">Flavobacterium piscis</name>
    <dbReference type="NCBI Taxonomy" id="1114874"/>
    <lineage>
        <taxon>Bacteria</taxon>
        <taxon>Pseudomonadati</taxon>
        <taxon>Bacteroidota</taxon>
        <taxon>Flavobacteriia</taxon>
        <taxon>Flavobacteriales</taxon>
        <taxon>Flavobacteriaceae</taxon>
        <taxon>Flavobacterium</taxon>
    </lineage>
</organism>
<accession>A0ABU1Y4Y3</accession>
<name>A0ABU1Y4Y3_9FLAO</name>
<gene>
    <name evidence="1" type="ORF">J2W48_001219</name>
</gene>
<sequence length="41" mass="5000">MFKLLVSGFFMLRNEFEKFYFEEKQNPLLNLTSKLFYKGNS</sequence>
<keyword evidence="2" id="KW-1185">Reference proteome</keyword>
<comment type="caution">
    <text evidence="1">The sequence shown here is derived from an EMBL/GenBank/DDBJ whole genome shotgun (WGS) entry which is preliminary data.</text>
</comment>